<evidence type="ECO:0000313" key="3">
    <source>
        <dbReference type="Proteomes" id="UP001168528"/>
    </source>
</evidence>
<evidence type="ECO:0000313" key="2">
    <source>
        <dbReference type="EMBL" id="MDO1445402.1"/>
    </source>
</evidence>
<accession>A0ABT8QZX8</accession>
<sequence length="85" mass="9771">MQKHSLVYFTLLAYLLSWLVWLLLYLPYFGISVLPVLPYHHALGAIGPIAAAFIVTYHFHGKEATKELASRVVKWNVPVKWHILV</sequence>
<name>A0ABT8QZX8_9BACT</name>
<dbReference type="RefSeq" id="WP_302036191.1">
    <property type="nucleotide sequence ID" value="NZ_JAUKPO010000001.1"/>
</dbReference>
<comment type="caution">
    <text evidence="2">The sequence shown here is derived from an EMBL/GenBank/DDBJ whole genome shotgun (WGS) entry which is preliminary data.</text>
</comment>
<evidence type="ECO:0000256" key="1">
    <source>
        <dbReference type="SAM" id="Phobius"/>
    </source>
</evidence>
<keyword evidence="3" id="KW-1185">Reference proteome</keyword>
<dbReference type="EMBL" id="JAUKPO010000001">
    <property type="protein sequence ID" value="MDO1445402.1"/>
    <property type="molecule type" value="Genomic_DNA"/>
</dbReference>
<protein>
    <recommendedName>
        <fullName evidence="4">CPBP family intramembrane metalloprotease</fullName>
    </recommendedName>
</protein>
<keyword evidence="1" id="KW-0472">Membrane</keyword>
<gene>
    <name evidence="2" type="ORF">Q0590_04025</name>
</gene>
<keyword evidence="1" id="KW-0812">Transmembrane</keyword>
<keyword evidence="1" id="KW-1133">Transmembrane helix</keyword>
<dbReference type="Proteomes" id="UP001168528">
    <property type="component" value="Unassembled WGS sequence"/>
</dbReference>
<feature type="transmembrane region" description="Helical" evidence="1">
    <location>
        <begin position="7"/>
        <end position="27"/>
    </location>
</feature>
<feature type="transmembrane region" description="Helical" evidence="1">
    <location>
        <begin position="39"/>
        <end position="59"/>
    </location>
</feature>
<proteinExistence type="predicted"/>
<evidence type="ECO:0008006" key="4">
    <source>
        <dbReference type="Google" id="ProtNLM"/>
    </source>
</evidence>
<reference evidence="2" key="1">
    <citation type="submission" date="2023-07" db="EMBL/GenBank/DDBJ databases">
        <title>The genome sequence of Rhodocytophaga aerolata KACC 12507.</title>
        <authorList>
            <person name="Zhang X."/>
        </authorList>
    </citation>
    <scope>NUCLEOTIDE SEQUENCE</scope>
    <source>
        <strain evidence="2">KACC 12507</strain>
    </source>
</reference>
<organism evidence="2 3">
    <name type="scientific">Rhodocytophaga aerolata</name>
    <dbReference type="NCBI Taxonomy" id="455078"/>
    <lineage>
        <taxon>Bacteria</taxon>
        <taxon>Pseudomonadati</taxon>
        <taxon>Bacteroidota</taxon>
        <taxon>Cytophagia</taxon>
        <taxon>Cytophagales</taxon>
        <taxon>Rhodocytophagaceae</taxon>
        <taxon>Rhodocytophaga</taxon>
    </lineage>
</organism>